<sequence length="301" mass="34881">MDRNLPRKSSYRSASSSSSRSSTSYSNRRYGANPARYSGQNPARTHDHRSRSVSEGDRESRMESPIGQLEGEHEVKDCFDAQSIVGTCPFMCPEKERNQREQLRDLAVFERLDGNPRRTSSSLAVKKFCRTISTKDVQASDLRPLPVLEDTLNYLMKLLDSSDHPFEVVHDFIFDRTRSIRQDLSMQNIFSDRVIWMYEKMVKFHVISHYKLRRCKGDCSIISSIHHLNKEQLTKCLASLYNLYEVNRSSESIHANEAEFRSVYVLLHLDSHTQLMLFHCRANPCLCGFRVYLLLLSSQKK</sequence>
<accession>A0A7C9D406</accession>
<protein>
    <recommendedName>
        <fullName evidence="2">SAC3/GANP/THP3 conserved domain-containing protein</fullName>
    </recommendedName>
</protein>
<name>A0A7C9D406_OPUST</name>
<dbReference type="AlphaFoldDB" id="A0A7C9D406"/>
<dbReference type="GO" id="GO:0070390">
    <property type="term" value="C:transcription export complex 2"/>
    <property type="evidence" value="ECO:0007669"/>
    <property type="project" value="TreeGrafter"/>
</dbReference>
<feature type="domain" description="SAC3/GANP/THP3 conserved" evidence="2">
    <location>
        <begin position="91"/>
        <end position="273"/>
    </location>
</feature>
<reference evidence="3" key="2">
    <citation type="submission" date="2020-07" db="EMBL/GenBank/DDBJ databases">
        <authorList>
            <person name="Vera ALvarez R."/>
            <person name="Arias-Moreno D.M."/>
            <person name="Jimenez-Jacinto V."/>
            <person name="Jimenez-Bremont J.F."/>
            <person name="Swaminathan K."/>
            <person name="Moose S.P."/>
            <person name="Guerrero-Gonzalez M.L."/>
            <person name="Marino-Ramirez L."/>
            <person name="Landsman D."/>
            <person name="Rodriguez-Kessler M."/>
            <person name="Delgado-Sanchez P."/>
        </authorList>
    </citation>
    <scope>NUCLEOTIDE SEQUENCE</scope>
    <source>
        <tissue evidence="3">Cladode</tissue>
    </source>
</reference>
<dbReference type="PANTHER" id="PTHR12436:SF3">
    <property type="entry name" value="GERMINAL-CENTER ASSOCIATED NUCLEAR PROTEIN"/>
    <property type="match status" value="1"/>
</dbReference>
<evidence type="ECO:0000256" key="1">
    <source>
        <dbReference type="SAM" id="MobiDB-lite"/>
    </source>
</evidence>
<proteinExistence type="predicted"/>
<dbReference type="GO" id="GO:0005737">
    <property type="term" value="C:cytoplasm"/>
    <property type="evidence" value="ECO:0007669"/>
    <property type="project" value="TreeGrafter"/>
</dbReference>
<evidence type="ECO:0000313" key="3">
    <source>
        <dbReference type="EMBL" id="MBA4632547.1"/>
    </source>
</evidence>
<dbReference type="Pfam" id="PF03399">
    <property type="entry name" value="SAC3_GANP"/>
    <property type="match status" value="1"/>
</dbReference>
<feature type="compositionally biased region" description="Basic and acidic residues" evidence="1">
    <location>
        <begin position="50"/>
        <end position="62"/>
    </location>
</feature>
<dbReference type="Gene3D" id="1.25.40.990">
    <property type="match status" value="1"/>
</dbReference>
<dbReference type="GO" id="GO:0006406">
    <property type="term" value="P:mRNA export from nucleus"/>
    <property type="evidence" value="ECO:0007669"/>
    <property type="project" value="TreeGrafter"/>
</dbReference>
<dbReference type="EMBL" id="GISG01083170">
    <property type="protein sequence ID" value="MBA4632547.1"/>
    <property type="molecule type" value="Transcribed_RNA"/>
</dbReference>
<feature type="compositionally biased region" description="Low complexity" evidence="1">
    <location>
        <begin position="7"/>
        <end position="30"/>
    </location>
</feature>
<dbReference type="InterPro" id="IPR005062">
    <property type="entry name" value="SAC3/GANP/THP3_conserved"/>
</dbReference>
<dbReference type="PANTHER" id="PTHR12436">
    <property type="entry name" value="80 KDA MCM3-ASSOCIATED PROTEIN"/>
    <property type="match status" value="1"/>
</dbReference>
<feature type="region of interest" description="Disordered" evidence="1">
    <location>
        <begin position="1"/>
        <end position="72"/>
    </location>
</feature>
<dbReference type="InterPro" id="IPR045107">
    <property type="entry name" value="SAC3/GANP/THP3"/>
</dbReference>
<evidence type="ECO:0000259" key="2">
    <source>
        <dbReference type="Pfam" id="PF03399"/>
    </source>
</evidence>
<reference evidence="3" key="1">
    <citation type="journal article" date="2013" name="J. Plant Res.">
        <title>Effect of fungi and light on seed germination of three Opuntia species from semiarid lands of central Mexico.</title>
        <authorList>
            <person name="Delgado-Sanchez P."/>
            <person name="Jimenez-Bremont J.F."/>
            <person name="Guerrero-Gonzalez Mde L."/>
            <person name="Flores J."/>
        </authorList>
    </citation>
    <scope>NUCLEOTIDE SEQUENCE</scope>
    <source>
        <tissue evidence="3">Cladode</tissue>
    </source>
</reference>
<organism evidence="3">
    <name type="scientific">Opuntia streptacantha</name>
    <name type="common">Prickly pear cactus</name>
    <name type="synonym">Opuntia cardona</name>
    <dbReference type="NCBI Taxonomy" id="393608"/>
    <lineage>
        <taxon>Eukaryota</taxon>
        <taxon>Viridiplantae</taxon>
        <taxon>Streptophyta</taxon>
        <taxon>Embryophyta</taxon>
        <taxon>Tracheophyta</taxon>
        <taxon>Spermatophyta</taxon>
        <taxon>Magnoliopsida</taxon>
        <taxon>eudicotyledons</taxon>
        <taxon>Gunneridae</taxon>
        <taxon>Pentapetalae</taxon>
        <taxon>Caryophyllales</taxon>
        <taxon>Cactineae</taxon>
        <taxon>Cactaceae</taxon>
        <taxon>Opuntioideae</taxon>
        <taxon>Opuntia</taxon>
    </lineage>
</organism>